<comment type="caution">
    <text evidence="1">The sequence shown here is derived from an EMBL/GenBank/DDBJ whole genome shotgun (WGS) entry which is preliminary data.</text>
</comment>
<sequence length="993" mass="106975">MTITLPLELADLPGKTPPPTVVQEQQFVHTVSADNKQQSRSKPKSTSKCKPNATRISGPTGPVYQQFGILPSNPTYHLARVGEAIRQARNVIVISGAGVSTPAIPDFRSSRGLFKTLADETRRNAMFREKDAKDDEMTEGEGDTEQDEGEDSQEKPERQQKPRRHAAATTSGSAPSLGGMKSGKELFDVKCLTSPDLLPHHHNLLNHLTLLTSRTSPTPFHHYLKTLDDQGRLLRCYTQNIDGLEEKAGLDLRIPLEADFPKRRRTGMSRESSRKSDVFGKNNAKEEQTMPPSQSLVDGQGFGANAVPFPTMSADGPAVLPPLQHTADHLASGNTEPYYNSHKNAGFQQSFPSATHPHTVSHSAFGGFPLVNDIPSYLPDMAQAVTSQPYAANIDPFCSFQATALTDGQGLSELFSATGGLDSQQRLEVGSGDVMSRAASAARSVSGTTNTSATSVSARVDVSRDTDNDRDSDKEAAAPDQLPLPKPVTATGTTNFFVEIPVPQSQSEMEPVNVPKLPRCVPLHGTLANLECTRCSYSQPLRDAVPLPLELIPCPSCEDAWEERVESSQRPRSIGFLRASVLLYGEEHKHGESIGAVVERDLLGRLKDERIDLLIVAGTTLQIPGVKRMIKEFAKALRTQAANKKKPSRKSAAGDAASVDKESSTAASSRSRTVTSLEDDIDNDANEDEDFPIQTILLNRDPPGKGKGGEWANTFDVWVQGDLQDFVQQWVVAGPPSGEIPKSKEAEHTVKPAVAPTPNVKSRIEVTKVEGTKIRLTVDKTSANVTQSMPSQQIKRKQPPSPVKTAAKGKTQGPKKSKAQPTISFPSKKPGIKASPQKVPRTPQPPSPGTLSSGSERVCVMMPIREPAPPRVAIAPRAAVTRPPARARPATVARPSTRSRPSQSSAAPPLAPPCKARKPRTKLLRLPTRHSTRQRNAASQSATSSSFLPVTPKKRSHVSTSSSPLSSAPSSDDESAECSSQGIIETALSVGYC</sequence>
<gene>
    <name evidence="1" type="ORF">QFC24_004281</name>
</gene>
<evidence type="ECO:0000313" key="1">
    <source>
        <dbReference type="EMBL" id="KAJ9122054.1"/>
    </source>
</evidence>
<reference evidence="1" key="1">
    <citation type="submission" date="2023-04" db="EMBL/GenBank/DDBJ databases">
        <title>Draft Genome sequencing of Naganishia species isolated from polar environments using Oxford Nanopore Technology.</title>
        <authorList>
            <person name="Leo P."/>
            <person name="Venkateswaran K."/>
        </authorList>
    </citation>
    <scope>NUCLEOTIDE SEQUENCE</scope>
    <source>
        <strain evidence="1">DBVPG 5303</strain>
    </source>
</reference>
<protein>
    <submittedName>
        <fullName evidence="1">Uncharacterized protein</fullName>
    </submittedName>
</protein>
<name>A0ACC2XF84_9TREE</name>
<evidence type="ECO:0000313" key="2">
    <source>
        <dbReference type="Proteomes" id="UP001234202"/>
    </source>
</evidence>
<keyword evidence="2" id="KW-1185">Reference proteome</keyword>
<dbReference type="Proteomes" id="UP001234202">
    <property type="component" value="Unassembled WGS sequence"/>
</dbReference>
<accession>A0ACC2XF84</accession>
<dbReference type="EMBL" id="JASBWV010000015">
    <property type="protein sequence ID" value="KAJ9122054.1"/>
    <property type="molecule type" value="Genomic_DNA"/>
</dbReference>
<proteinExistence type="predicted"/>
<organism evidence="1 2">
    <name type="scientific">Naganishia onofrii</name>
    <dbReference type="NCBI Taxonomy" id="1851511"/>
    <lineage>
        <taxon>Eukaryota</taxon>
        <taxon>Fungi</taxon>
        <taxon>Dikarya</taxon>
        <taxon>Basidiomycota</taxon>
        <taxon>Agaricomycotina</taxon>
        <taxon>Tremellomycetes</taxon>
        <taxon>Filobasidiales</taxon>
        <taxon>Filobasidiaceae</taxon>
        <taxon>Naganishia</taxon>
    </lineage>
</organism>